<evidence type="ECO:0000256" key="1">
    <source>
        <dbReference type="ARBA" id="ARBA00004496"/>
    </source>
</evidence>
<evidence type="ECO:0000256" key="6">
    <source>
        <dbReference type="ARBA" id="ARBA00022741"/>
    </source>
</evidence>
<name>A0A508A271_9GAMM</name>
<dbReference type="Gene3D" id="1.20.1050.90">
    <property type="entry name" value="RecF/RecN/SMC, N-terminal domain"/>
    <property type="match status" value="1"/>
</dbReference>
<gene>
    <name evidence="9 12" type="primary">recF</name>
    <name evidence="12" type="ORF">FKV25_14900</name>
</gene>
<dbReference type="InterPro" id="IPR001238">
    <property type="entry name" value="DNA-binding_RecF"/>
</dbReference>
<keyword evidence="6 9" id="KW-0547">Nucleotide-binding</keyword>
<dbReference type="Gene3D" id="3.40.50.300">
    <property type="entry name" value="P-loop containing nucleotide triphosphate hydrolases"/>
    <property type="match status" value="1"/>
</dbReference>
<keyword evidence="13" id="KW-1185">Reference proteome</keyword>
<evidence type="ECO:0000256" key="2">
    <source>
        <dbReference type="ARBA" id="ARBA00008016"/>
    </source>
</evidence>
<dbReference type="GO" id="GO:0009432">
    <property type="term" value="P:SOS response"/>
    <property type="evidence" value="ECO:0007669"/>
    <property type="project" value="UniProtKB-UniRule"/>
</dbReference>
<evidence type="ECO:0000256" key="4">
    <source>
        <dbReference type="ARBA" id="ARBA00022490"/>
    </source>
</evidence>
<evidence type="ECO:0000256" key="5">
    <source>
        <dbReference type="ARBA" id="ARBA00022705"/>
    </source>
</evidence>
<comment type="function">
    <text evidence="9 10">The RecF protein is involved in DNA metabolism; it is required for DNA replication and normal SOS inducibility. RecF binds preferentially to single-stranded, linear DNA. It also seems to bind ATP.</text>
</comment>
<dbReference type="GO" id="GO:0005524">
    <property type="term" value="F:ATP binding"/>
    <property type="evidence" value="ECO:0007669"/>
    <property type="project" value="UniProtKB-UniRule"/>
</dbReference>
<feature type="binding site" evidence="9">
    <location>
        <begin position="30"/>
        <end position="37"/>
    </location>
    <ligand>
        <name>ATP</name>
        <dbReference type="ChEBI" id="CHEBI:30616"/>
    </ligand>
</feature>
<comment type="caution">
    <text evidence="12">The sequence shown here is derived from an EMBL/GenBank/DDBJ whole genome shotgun (WGS) entry which is preliminary data.</text>
</comment>
<evidence type="ECO:0000256" key="10">
    <source>
        <dbReference type="RuleBase" id="RU000578"/>
    </source>
</evidence>
<dbReference type="InterPro" id="IPR027417">
    <property type="entry name" value="P-loop_NTPase"/>
</dbReference>
<keyword evidence="9 10" id="KW-0227">DNA damage</keyword>
<dbReference type="GO" id="GO:0003697">
    <property type="term" value="F:single-stranded DNA binding"/>
    <property type="evidence" value="ECO:0007669"/>
    <property type="project" value="UniProtKB-UniRule"/>
</dbReference>
<dbReference type="InterPro" id="IPR042174">
    <property type="entry name" value="RecF_2"/>
</dbReference>
<evidence type="ECO:0000256" key="9">
    <source>
        <dbReference type="HAMAP-Rule" id="MF_00365"/>
    </source>
</evidence>
<sequence length="373" mass="41386">MQITRLDLRRFRRFDEATLAPFAGLNLVTGDNGAGKTSLLEAMHLMAYGRSFRGRVRDGLLKDGAADLEVFVEWREHRVPGDSSSVRVRRAGLRHSGQDWTGRLDGENVAQLGDLCAALAVVSFEPGSHALVTGSAENRRRYLDWGLFHVEQEFMPLWRRYARALKQRNALLKSGRVRDGLEAWERELAEAGESLSRRRQLYLESLHDTMAPLLDRLAPGLGRVDLEYLPGWRRDAMPLADALLLARERDLQAGYTSVGPHRADWRIRFPGLPGREALSRGQAKLTALAAILGQAAHHAHARGAWPVIALDDLGSELDRTHQGRVLEWLMQTDAQVFITGTEAPAALARAHVAVSRFHVEHGGVHEGVAGPPT</sequence>
<protein>
    <recommendedName>
        <fullName evidence="3 9">DNA replication and repair protein RecF</fullName>
    </recommendedName>
</protein>
<proteinExistence type="inferred from homology"/>
<keyword evidence="7 9" id="KW-0067">ATP-binding</keyword>
<dbReference type="SUPFAM" id="SSF52540">
    <property type="entry name" value="P-loop containing nucleoside triphosphate hydrolases"/>
    <property type="match status" value="1"/>
</dbReference>
<keyword evidence="4 9" id="KW-0963">Cytoplasm</keyword>
<keyword evidence="9 10" id="KW-0234">DNA repair</keyword>
<dbReference type="InterPro" id="IPR003395">
    <property type="entry name" value="RecF/RecN/SMC_N"/>
</dbReference>
<feature type="domain" description="RecF/RecN/SMC N-terminal" evidence="11">
    <location>
        <begin position="3"/>
        <end position="344"/>
    </location>
</feature>
<dbReference type="PROSITE" id="PS00617">
    <property type="entry name" value="RECF_1"/>
    <property type="match status" value="1"/>
</dbReference>
<comment type="subcellular location">
    <subcellularLocation>
        <location evidence="1 9 10">Cytoplasm</location>
    </subcellularLocation>
</comment>
<dbReference type="GO" id="GO:0006260">
    <property type="term" value="P:DNA replication"/>
    <property type="evidence" value="ECO:0007669"/>
    <property type="project" value="UniProtKB-UniRule"/>
</dbReference>
<dbReference type="PROSITE" id="PS00618">
    <property type="entry name" value="RECF_2"/>
    <property type="match status" value="1"/>
</dbReference>
<dbReference type="OrthoDB" id="9803889at2"/>
<dbReference type="GO" id="GO:0005737">
    <property type="term" value="C:cytoplasm"/>
    <property type="evidence" value="ECO:0007669"/>
    <property type="project" value="UniProtKB-SubCell"/>
</dbReference>
<evidence type="ECO:0000259" key="11">
    <source>
        <dbReference type="Pfam" id="PF02463"/>
    </source>
</evidence>
<keyword evidence="9 10" id="KW-0742">SOS response</keyword>
<dbReference type="EMBL" id="VICE01000145">
    <property type="protein sequence ID" value="TQD39922.1"/>
    <property type="molecule type" value="Genomic_DNA"/>
</dbReference>
<dbReference type="AlphaFoldDB" id="A0A508A271"/>
<dbReference type="PANTHER" id="PTHR32182">
    <property type="entry name" value="DNA REPLICATION AND REPAIR PROTEIN RECF"/>
    <property type="match status" value="1"/>
</dbReference>
<dbReference type="InterPro" id="IPR018078">
    <property type="entry name" value="DNA-binding_RecF_CS"/>
</dbReference>
<dbReference type="NCBIfam" id="TIGR00611">
    <property type="entry name" value="recf"/>
    <property type="match status" value="1"/>
</dbReference>
<dbReference type="HAMAP" id="MF_00365">
    <property type="entry name" value="RecF"/>
    <property type="match status" value="1"/>
</dbReference>
<dbReference type="RefSeq" id="WP_141519577.1">
    <property type="nucleotide sequence ID" value="NZ_VICE01000145.1"/>
</dbReference>
<organism evidence="12 13">
    <name type="scientific">Marilutibacter aestuarii</name>
    <dbReference type="NCBI Taxonomy" id="1706195"/>
    <lineage>
        <taxon>Bacteria</taxon>
        <taxon>Pseudomonadati</taxon>
        <taxon>Pseudomonadota</taxon>
        <taxon>Gammaproteobacteria</taxon>
        <taxon>Lysobacterales</taxon>
        <taxon>Lysobacteraceae</taxon>
        <taxon>Marilutibacter</taxon>
    </lineage>
</organism>
<evidence type="ECO:0000313" key="12">
    <source>
        <dbReference type="EMBL" id="TQD39922.1"/>
    </source>
</evidence>
<reference evidence="12 13" key="1">
    <citation type="submission" date="2019-06" db="EMBL/GenBank/DDBJ databases">
        <title>Lysobacter alkalisoli sp. nov. isolated from saline soil.</title>
        <authorList>
            <person name="Sun J.-Q."/>
            <person name="Xu L."/>
        </authorList>
    </citation>
    <scope>NUCLEOTIDE SEQUENCE [LARGE SCALE GENOMIC DNA]</scope>
    <source>
        <strain evidence="12 13">JCM 31130</strain>
    </source>
</reference>
<keyword evidence="5 9" id="KW-0235">DNA replication</keyword>
<evidence type="ECO:0000256" key="7">
    <source>
        <dbReference type="ARBA" id="ARBA00022840"/>
    </source>
</evidence>
<accession>A0A508A271</accession>
<dbReference type="GO" id="GO:0006302">
    <property type="term" value="P:double-strand break repair"/>
    <property type="evidence" value="ECO:0007669"/>
    <property type="project" value="TreeGrafter"/>
</dbReference>
<keyword evidence="8 9" id="KW-0238">DNA-binding</keyword>
<dbReference type="GO" id="GO:0000731">
    <property type="term" value="P:DNA synthesis involved in DNA repair"/>
    <property type="evidence" value="ECO:0007669"/>
    <property type="project" value="TreeGrafter"/>
</dbReference>
<comment type="similarity">
    <text evidence="2 9 10">Belongs to the RecF family.</text>
</comment>
<evidence type="ECO:0000313" key="13">
    <source>
        <dbReference type="Proteomes" id="UP000318212"/>
    </source>
</evidence>
<evidence type="ECO:0000256" key="3">
    <source>
        <dbReference type="ARBA" id="ARBA00020170"/>
    </source>
</evidence>
<dbReference type="Pfam" id="PF02463">
    <property type="entry name" value="SMC_N"/>
    <property type="match status" value="1"/>
</dbReference>
<dbReference type="PANTHER" id="PTHR32182:SF0">
    <property type="entry name" value="DNA REPLICATION AND REPAIR PROTEIN RECF"/>
    <property type="match status" value="1"/>
</dbReference>
<dbReference type="Proteomes" id="UP000318212">
    <property type="component" value="Unassembled WGS sequence"/>
</dbReference>
<evidence type="ECO:0000256" key="8">
    <source>
        <dbReference type="ARBA" id="ARBA00023125"/>
    </source>
</evidence>